<evidence type="ECO:0000313" key="11">
    <source>
        <dbReference type="Proteomes" id="UP000323439"/>
    </source>
</evidence>
<feature type="binding site" evidence="9">
    <location>
        <begin position="111"/>
        <end position="113"/>
    </location>
    <ligand>
        <name>iminosuccinate</name>
        <dbReference type="ChEBI" id="CHEBI:77875"/>
    </ligand>
</feature>
<keyword evidence="5 9" id="KW-0808">Transferase</keyword>
<dbReference type="PANTHER" id="PTHR30573:SF0">
    <property type="entry name" value="QUINOLINATE SYNTHASE, CHLOROPLASTIC"/>
    <property type="match status" value="1"/>
</dbReference>
<evidence type="ECO:0000256" key="2">
    <source>
        <dbReference type="ARBA" id="ARBA00012669"/>
    </source>
</evidence>
<feature type="binding site" evidence="9">
    <location>
        <position position="215"/>
    </location>
    <ligand>
        <name>iminosuccinate</name>
        <dbReference type="ChEBI" id="CHEBI:77875"/>
    </ligand>
</feature>
<dbReference type="GO" id="GO:0008987">
    <property type="term" value="F:quinolinate synthetase A activity"/>
    <property type="evidence" value="ECO:0007669"/>
    <property type="project" value="UniProtKB-UniRule"/>
</dbReference>
<evidence type="ECO:0000256" key="4">
    <source>
        <dbReference type="ARBA" id="ARBA00022642"/>
    </source>
</evidence>
<evidence type="ECO:0000256" key="8">
    <source>
        <dbReference type="ARBA" id="ARBA00023014"/>
    </source>
</evidence>
<keyword evidence="6 9" id="KW-0479">Metal-binding</keyword>
<comment type="function">
    <text evidence="9">Catalyzes the condensation of iminoaspartate with dihydroxyacetone phosphate to form quinolinate.</text>
</comment>
<dbReference type="GO" id="GO:0005737">
    <property type="term" value="C:cytoplasm"/>
    <property type="evidence" value="ECO:0007669"/>
    <property type="project" value="UniProtKB-SubCell"/>
</dbReference>
<evidence type="ECO:0000256" key="9">
    <source>
        <dbReference type="HAMAP-Rule" id="MF_00568"/>
    </source>
</evidence>
<dbReference type="InterPro" id="IPR023066">
    <property type="entry name" value="Quinolinate_synth_type2"/>
</dbReference>
<dbReference type="RefSeq" id="WP_149731595.1">
    <property type="nucleotide sequence ID" value="NZ_FMXB01000006.1"/>
</dbReference>
<dbReference type="EC" id="2.5.1.72" evidence="2 9"/>
<protein>
    <recommendedName>
        <fullName evidence="2 9">Quinolinate synthase</fullName>
        <ecNumber evidence="2 9">2.5.1.72</ecNumber>
    </recommendedName>
</protein>
<dbReference type="NCBIfam" id="NF006878">
    <property type="entry name" value="PRK09375.1-2"/>
    <property type="match status" value="1"/>
</dbReference>
<sequence>MATIQEEIKELKEEKNAIILAHNYQPKEIQEIADFLGDSLELCIKASEIDDKDLVVFCGVDFMAETAHILNPDKKIVIPDLEAECPMAHMLPEEELLKAKEEHPDAGVILYVNSIAEAKQHADTLCTSANAVKVTESLPHDEILFGPDKNLGTHVQERVDKKIIPTPKDGHCYVHRLFHVEDVELKREEYPNAVIICHPECNKEVQDACDEVLSTGGMLRFIAESDAEEFVIGTEIDMITRINSEIPGKKLYPLLEGAICKTMKLHTLEKVRDALKNEAPEVTLPEEVAQKSLKAVNHMLEASK</sequence>
<dbReference type="EMBL" id="FMXB01000006">
    <property type="protein sequence ID" value="SDA50992.1"/>
    <property type="molecule type" value="Genomic_DNA"/>
</dbReference>
<feature type="binding site" evidence="9">
    <location>
        <position position="22"/>
    </location>
    <ligand>
        <name>iminosuccinate</name>
        <dbReference type="ChEBI" id="CHEBI:77875"/>
    </ligand>
</feature>
<feature type="binding site" evidence="9">
    <location>
        <position position="39"/>
    </location>
    <ligand>
        <name>iminosuccinate</name>
        <dbReference type="ChEBI" id="CHEBI:77875"/>
    </ligand>
</feature>
<comment type="similarity">
    <text evidence="9">Belongs to the quinolinate synthase family. Type 2 subfamily.</text>
</comment>
<dbReference type="AlphaFoldDB" id="A0A1G5VYQ5"/>
<keyword evidence="4 9" id="KW-0662">Pyridine nucleotide biosynthesis</keyword>
<feature type="binding site" evidence="9">
    <location>
        <position position="172"/>
    </location>
    <ligand>
        <name>[4Fe-4S] cluster</name>
        <dbReference type="ChEBI" id="CHEBI:49883"/>
    </ligand>
</feature>
<dbReference type="NCBIfam" id="TIGR00550">
    <property type="entry name" value="nadA"/>
    <property type="match status" value="1"/>
</dbReference>
<reference evidence="10 11" key="1">
    <citation type="submission" date="2016-10" db="EMBL/GenBank/DDBJ databases">
        <authorList>
            <person name="Varghese N."/>
            <person name="Submissions S."/>
        </authorList>
    </citation>
    <scope>NUCLEOTIDE SEQUENCE [LARGE SCALE GENOMIC DNA]</scope>
    <source>
        <strain evidence="10 11">DSM 16643</strain>
    </source>
</reference>
<dbReference type="UniPathway" id="UPA00253">
    <property type="reaction ID" value="UER00327"/>
</dbReference>
<comment type="catalytic activity">
    <reaction evidence="9">
        <text>iminosuccinate + dihydroxyacetone phosphate = quinolinate + phosphate + 2 H2O + H(+)</text>
        <dbReference type="Rhea" id="RHEA:25888"/>
        <dbReference type="ChEBI" id="CHEBI:15377"/>
        <dbReference type="ChEBI" id="CHEBI:15378"/>
        <dbReference type="ChEBI" id="CHEBI:29959"/>
        <dbReference type="ChEBI" id="CHEBI:43474"/>
        <dbReference type="ChEBI" id="CHEBI:57642"/>
        <dbReference type="ChEBI" id="CHEBI:77875"/>
        <dbReference type="EC" id="2.5.1.72"/>
    </reaction>
</comment>
<dbReference type="GO" id="GO:0051539">
    <property type="term" value="F:4 iron, 4 sulfur cluster binding"/>
    <property type="evidence" value="ECO:0007669"/>
    <property type="project" value="UniProtKB-KW"/>
</dbReference>
<dbReference type="GO" id="GO:0034628">
    <property type="term" value="P:'de novo' NAD+ biosynthetic process from L-aspartate"/>
    <property type="evidence" value="ECO:0007669"/>
    <property type="project" value="TreeGrafter"/>
</dbReference>
<feature type="binding site" evidence="9">
    <location>
        <position position="85"/>
    </location>
    <ligand>
        <name>[4Fe-4S] cluster</name>
        <dbReference type="ChEBI" id="CHEBI:49883"/>
    </ligand>
</feature>
<proteinExistence type="inferred from homology"/>
<dbReference type="PANTHER" id="PTHR30573">
    <property type="entry name" value="QUINOLINATE SYNTHETASE A"/>
    <property type="match status" value="1"/>
</dbReference>
<organism evidence="10 11">
    <name type="scientific">Methanobrevibacter millerae</name>
    <dbReference type="NCBI Taxonomy" id="230361"/>
    <lineage>
        <taxon>Archaea</taxon>
        <taxon>Methanobacteriati</taxon>
        <taxon>Methanobacteriota</taxon>
        <taxon>Methanomada group</taxon>
        <taxon>Methanobacteria</taxon>
        <taxon>Methanobacteriales</taxon>
        <taxon>Methanobacteriaceae</taxon>
        <taxon>Methanobrevibacter</taxon>
    </lineage>
</organism>
<comment type="subcellular location">
    <subcellularLocation>
        <location evidence="9">Cytoplasm</location>
    </subcellularLocation>
</comment>
<dbReference type="GO" id="GO:0046872">
    <property type="term" value="F:metal ion binding"/>
    <property type="evidence" value="ECO:0007669"/>
    <property type="project" value="UniProtKB-KW"/>
</dbReference>
<evidence type="ECO:0000256" key="5">
    <source>
        <dbReference type="ARBA" id="ARBA00022679"/>
    </source>
</evidence>
<gene>
    <name evidence="9" type="primary">nadA</name>
    <name evidence="10" type="ORF">SAMN02910315_01024</name>
</gene>
<name>A0A1G5VYQ5_9EURY</name>
<keyword evidence="8 9" id="KW-0411">Iron-sulfur</keyword>
<dbReference type="Pfam" id="PF02445">
    <property type="entry name" value="NadA"/>
    <property type="match status" value="1"/>
</dbReference>
<feature type="binding site" evidence="9">
    <location>
        <begin position="198"/>
        <end position="200"/>
    </location>
    <ligand>
        <name>iminosuccinate</name>
        <dbReference type="ChEBI" id="CHEBI:77875"/>
    </ligand>
</feature>
<keyword evidence="9" id="KW-0963">Cytoplasm</keyword>
<evidence type="ECO:0000256" key="7">
    <source>
        <dbReference type="ARBA" id="ARBA00023004"/>
    </source>
</evidence>
<evidence type="ECO:0000313" key="10">
    <source>
        <dbReference type="EMBL" id="SDA50992.1"/>
    </source>
</evidence>
<dbReference type="SUPFAM" id="SSF142754">
    <property type="entry name" value="NadA-like"/>
    <property type="match status" value="1"/>
</dbReference>
<dbReference type="Gene3D" id="3.40.50.10800">
    <property type="entry name" value="NadA-like"/>
    <property type="match status" value="3"/>
</dbReference>
<comment type="pathway">
    <text evidence="1 9">Cofactor biosynthesis; NAD(+) biosynthesis; quinolinate from iminoaspartate: step 1/1.</text>
</comment>
<dbReference type="STRING" id="230361.sm9_0523"/>
<dbReference type="Proteomes" id="UP000323439">
    <property type="component" value="Unassembled WGS sequence"/>
</dbReference>
<evidence type="ECO:0000256" key="3">
    <source>
        <dbReference type="ARBA" id="ARBA00022485"/>
    </source>
</evidence>
<evidence type="ECO:0000256" key="1">
    <source>
        <dbReference type="ARBA" id="ARBA00005065"/>
    </source>
</evidence>
<feature type="binding site" evidence="9">
    <location>
        <position position="260"/>
    </location>
    <ligand>
        <name>[4Fe-4S] cluster</name>
        <dbReference type="ChEBI" id="CHEBI:49883"/>
    </ligand>
</feature>
<evidence type="ECO:0000256" key="6">
    <source>
        <dbReference type="ARBA" id="ARBA00022723"/>
    </source>
</evidence>
<keyword evidence="11" id="KW-1185">Reference proteome</keyword>
<dbReference type="InterPro" id="IPR036094">
    <property type="entry name" value="NadA_sf"/>
</dbReference>
<comment type="cofactor">
    <cofactor evidence="9">
        <name>[4Fe-4S] cluster</name>
        <dbReference type="ChEBI" id="CHEBI:49883"/>
    </cofactor>
    <text evidence="9">Binds 1 [4Fe-4S] cluster per subunit.</text>
</comment>
<keyword evidence="7 9" id="KW-0408">Iron</keyword>
<keyword evidence="3 9" id="KW-0004">4Fe-4S</keyword>
<dbReference type="InterPro" id="IPR003473">
    <property type="entry name" value="NadA"/>
</dbReference>
<dbReference type="OrthoDB" id="5931at2157"/>
<feature type="binding site" evidence="9">
    <location>
        <position position="128"/>
    </location>
    <ligand>
        <name>iminosuccinate</name>
        <dbReference type="ChEBI" id="CHEBI:77875"/>
    </ligand>
</feature>
<accession>A0A1G5VYQ5</accession>
<dbReference type="HAMAP" id="MF_00568">
    <property type="entry name" value="NadA_type2"/>
    <property type="match status" value="1"/>
</dbReference>